<accession>A0A9N9FEH6</accession>
<evidence type="ECO:0000313" key="1">
    <source>
        <dbReference type="EMBL" id="CAG8530222.1"/>
    </source>
</evidence>
<feature type="non-terminal residue" evidence="1">
    <location>
        <position position="1"/>
    </location>
</feature>
<evidence type="ECO:0000313" key="2">
    <source>
        <dbReference type="Proteomes" id="UP000789396"/>
    </source>
</evidence>
<protein>
    <submittedName>
        <fullName evidence="1">10029_t:CDS:1</fullName>
    </submittedName>
</protein>
<proteinExistence type="predicted"/>
<reference evidence="1" key="1">
    <citation type="submission" date="2021-06" db="EMBL/GenBank/DDBJ databases">
        <authorList>
            <person name="Kallberg Y."/>
            <person name="Tangrot J."/>
            <person name="Rosling A."/>
        </authorList>
    </citation>
    <scope>NUCLEOTIDE SEQUENCE</scope>
    <source>
        <strain evidence="1">IN212</strain>
    </source>
</reference>
<sequence>DKNSLCIFHFRNAEELYNAYEAVRLQHPNAFFVLPTFQVLVDPGNNFEPIGTAWLVFKIEKAEPDFASDPNFFQIR</sequence>
<comment type="caution">
    <text evidence="1">The sequence shown here is derived from an EMBL/GenBank/DDBJ whole genome shotgun (WGS) entry which is preliminary data.</text>
</comment>
<dbReference type="EMBL" id="CAJVPZ010003436">
    <property type="protein sequence ID" value="CAG8530222.1"/>
    <property type="molecule type" value="Genomic_DNA"/>
</dbReference>
<organism evidence="1 2">
    <name type="scientific">Racocetra fulgida</name>
    <dbReference type="NCBI Taxonomy" id="60492"/>
    <lineage>
        <taxon>Eukaryota</taxon>
        <taxon>Fungi</taxon>
        <taxon>Fungi incertae sedis</taxon>
        <taxon>Mucoromycota</taxon>
        <taxon>Glomeromycotina</taxon>
        <taxon>Glomeromycetes</taxon>
        <taxon>Diversisporales</taxon>
        <taxon>Gigasporaceae</taxon>
        <taxon>Racocetra</taxon>
    </lineage>
</organism>
<dbReference type="AlphaFoldDB" id="A0A9N9FEH6"/>
<dbReference type="OrthoDB" id="2328541at2759"/>
<gene>
    <name evidence="1" type="ORF">RFULGI_LOCUS3757</name>
</gene>
<name>A0A9N9FEH6_9GLOM</name>
<dbReference type="Proteomes" id="UP000789396">
    <property type="component" value="Unassembled WGS sequence"/>
</dbReference>
<keyword evidence="2" id="KW-1185">Reference proteome</keyword>